<evidence type="ECO:0000313" key="1">
    <source>
        <dbReference type="EMBL" id="SFH80807.1"/>
    </source>
</evidence>
<keyword evidence="2" id="KW-1185">Reference proteome</keyword>
<evidence type="ECO:0000313" key="2">
    <source>
        <dbReference type="Proteomes" id="UP000198668"/>
    </source>
</evidence>
<dbReference type="Proteomes" id="UP000198668">
    <property type="component" value="Unassembled WGS sequence"/>
</dbReference>
<protein>
    <submittedName>
        <fullName evidence="1">Uncharacterized protein</fullName>
    </submittedName>
</protein>
<dbReference type="RefSeq" id="WP_092092976.1">
    <property type="nucleotide sequence ID" value="NZ_FOQE01000027.1"/>
</dbReference>
<reference evidence="1 2" key="1">
    <citation type="submission" date="2016-10" db="EMBL/GenBank/DDBJ databases">
        <authorList>
            <person name="de Groot N.N."/>
        </authorList>
    </citation>
    <scope>NUCLEOTIDE SEQUENCE [LARGE SCALE GENOMIC DNA]</scope>
    <source>
        <strain evidence="1 2">DSM 27630</strain>
    </source>
</reference>
<proteinExistence type="predicted"/>
<dbReference type="EMBL" id="FOQE01000027">
    <property type="protein sequence ID" value="SFH80807.1"/>
    <property type="molecule type" value="Genomic_DNA"/>
</dbReference>
<accession>A0A1I3D280</accession>
<gene>
    <name evidence="1" type="ORF">SAMN04489868_12710</name>
</gene>
<sequence length="159" mass="18371">MENTLHFPMIKGAPKPALAECLTGYKKDRLMMIAEQHQVPLKKSFTKARMITELLPTLKTDFLANTDQSRFRTLSLVNEINAHAEAAAYEEAIQKGYIYLFQKDNQLSLVFPKEFADQLQRPAVSEKSESTAFEKSRKNFEQIFGYVDMNFLNQVWNRS</sequence>
<name>A0A1I3D280_9LACT</name>
<organism evidence="1 2">
    <name type="scientific">Pisciglobus halotolerans</name>
    <dbReference type="NCBI Taxonomy" id="745365"/>
    <lineage>
        <taxon>Bacteria</taxon>
        <taxon>Bacillati</taxon>
        <taxon>Bacillota</taxon>
        <taxon>Bacilli</taxon>
        <taxon>Lactobacillales</taxon>
        <taxon>Carnobacteriaceae</taxon>
    </lineage>
</organism>
<dbReference type="AlphaFoldDB" id="A0A1I3D280"/>